<name>A0A7T7RGQ9_9ACTN</name>
<accession>A0A7T7RGQ9</accession>
<dbReference type="KEGG" id="slf:JEQ17_45805"/>
<reference evidence="1 2" key="1">
    <citation type="submission" date="2020-12" db="EMBL/GenBank/DDBJ databases">
        <title>A novel species.</title>
        <authorList>
            <person name="Li K."/>
        </authorList>
    </citation>
    <scope>NUCLEOTIDE SEQUENCE [LARGE SCALE GENOMIC DNA]</scope>
    <source>
        <strain evidence="1 2">ZYC-3</strain>
    </source>
</reference>
<gene>
    <name evidence="1" type="ORF">JEQ17_45805</name>
</gene>
<evidence type="ECO:0000313" key="2">
    <source>
        <dbReference type="Proteomes" id="UP000595636"/>
    </source>
</evidence>
<evidence type="ECO:0000313" key="1">
    <source>
        <dbReference type="EMBL" id="QQM46019.1"/>
    </source>
</evidence>
<organism evidence="1 2">
    <name type="scientific">Streptomyces liliifuscus</name>
    <dbReference type="NCBI Taxonomy" id="2797636"/>
    <lineage>
        <taxon>Bacteria</taxon>
        <taxon>Bacillati</taxon>
        <taxon>Actinomycetota</taxon>
        <taxon>Actinomycetes</taxon>
        <taxon>Kitasatosporales</taxon>
        <taxon>Streptomycetaceae</taxon>
        <taxon>Streptomyces</taxon>
    </lineage>
</organism>
<dbReference type="Proteomes" id="UP000595636">
    <property type="component" value="Chromosome"/>
</dbReference>
<keyword evidence="2" id="KW-1185">Reference proteome</keyword>
<dbReference type="AlphaFoldDB" id="A0A7T7RGQ9"/>
<dbReference type="EMBL" id="CP066831">
    <property type="protein sequence ID" value="QQM46019.1"/>
    <property type="molecule type" value="Genomic_DNA"/>
</dbReference>
<sequence length="86" mass="9318">MDSTFATTGPFLGREGHDRPSVELAGAHWTDPPIYAALVADWQARGRVVPRRHEARRPGFTALRVTDVRLPGPGRRRSDGPGASGC</sequence>
<proteinExistence type="predicted"/>
<protein>
    <submittedName>
        <fullName evidence="1">Uncharacterized protein</fullName>
    </submittedName>
</protein>
<dbReference type="RefSeq" id="WP_200400854.1">
    <property type="nucleotide sequence ID" value="NZ_CP066831.1"/>
</dbReference>